<name>X0XG10_9ZZZZ</name>
<reference evidence="1" key="1">
    <citation type="journal article" date="2014" name="Front. Microbiol.">
        <title>High frequency of phylogenetically diverse reductive dehalogenase-homologous genes in deep subseafloor sedimentary metagenomes.</title>
        <authorList>
            <person name="Kawai M."/>
            <person name="Futagami T."/>
            <person name="Toyoda A."/>
            <person name="Takaki Y."/>
            <person name="Nishi S."/>
            <person name="Hori S."/>
            <person name="Arai W."/>
            <person name="Tsubouchi T."/>
            <person name="Morono Y."/>
            <person name="Uchiyama I."/>
            <person name="Ito T."/>
            <person name="Fujiyama A."/>
            <person name="Inagaki F."/>
            <person name="Takami H."/>
        </authorList>
    </citation>
    <scope>NUCLEOTIDE SEQUENCE</scope>
    <source>
        <strain evidence="1">Expedition CK06-06</strain>
    </source>
</reference>
<sequence>MFVRNYKGKIIEFNWRDYSNEKDMYSALWKIMYNVELTSPSSTNQDIINYIQE</sequence>
<dbReference type="EMBL" id="BARS01037222">
    <property type="protein sequence ID" value="GAG23881.1"/>
    <property type="molecule type" value="Genomic_DNA"/>
</dbReference>
<protein>
    <submittedName>
        <fullName evidence="1">Uncharacterized protein</fullName>
    </submittedName>
</protein>
<dbReference type="AlphaFoldDB" id="X0XG10"/>
<proteinExistence type="predicted"/>
<organism evidence="1">
    <name type="scientific">marine sediment metagenome</name>
    <dbReference type="NCBI Taxonomy" id="412755"/>
    <lineage>
        <taxon>unclassified sequences</taxon>
        <taxon>metagenomes</taxon>
        <taxon>ecological metagenomes</taxon>
    </lineage>
</organism>
<gene>
    <name evidence="1" type="ORF">S01H1_57102</name>
</gene>
<comment type="caution">
    <text evidence="1">The sequence shown here is derived from an EMBL/GenBank/DDBJ whole genome shotgun (WGS) entry which is preliminary data.</text>
</comment>
<evidence type="ECO:0000313" key="1">
    <source>
        <dbReference type="EMBL" id="GAG23881.1"/>
    </source>
</evidence>
<accession>X0XG10</accession>